<feature type="transmembrane region" description="Helical" evidence="4">
    <location>
        <begin position="6"/>
        <end position="30"/>
    </location>
</feature>
<keyword evidence="4" id="KW-1133">Transmembrane helix</keyword>
<keyword evidence="3 5" id="KW-0808">Transferase</keyword>
<dbReference type="CDD" id="cd06423">
    <property type="entry name" value="CESA_like"/>
    <property type="match status" value="1"/>
</dbReference>
<dbReference type="PANTHER" id="PTHR43630">
    <property type="entry name" value="POLY-BETA-1,6-N-ACETYL-D-GLUCOSAMINE SYNTHASE"/>
    <property type="match status" value="1"/>
</dbReference>
<dbReference type="Proteomes" id="UP000061660">
    <property type="component" value="Chromosome"/>
</dbReference>
<dbReference type="SUPFAM" id="SSF53448">
    <property type="entry name" value="Nucleotide-diphospho-sugar transferases"/>
    <property type="match status" value="1"/>
</dbReference>
<evidence type="ECO:0000256" key="3">
    <source>
        <dbReference type="ARBA" id="ARBA00022679"/>
    </source>
</evidence>
<dbReference type="PANTHER" id="PTHR43630:SF1">
    <property type="entry name" value="POLY-BETA-1,6-N-ACETYL-D-GLUCOSAMINE SYNTHASE"/>
    <property type="match status" value="1"/>
</dbReference>
<reference evidence="6" key="1">
    <citation type="submission" date="2015-12" db="EMBL/GenBank/DDBJ databases">
        <title>Complete genome sequences of two moderately thermophilic Paenibacillus species.</title>
        <authorList>
            <person name="Butler R.III."/>
            <person name="Wang J."/>
            <person name="Stark B.C."/>
            <person name="Pombert J.-F."/>
        </authorList>
    </citation>
    <scope>NUCLEOTIDE SEQUENCE [LARGE SCALE GENOMIC DNA]</scope>
    <source>
        <strain evidence="6">32O-Y</strain>
    </source>
</reference>
<dbReference type="Gene3D" id="3.90.550.10">
    <property type="entry name" value="Spore Coat Polysaccharide Biosynthesis Protein SpsA, Chain A"/>
    <property type="match status" value="1"/>
</dbReference>
<dbReference type="EMBL" id="CP013652">
    <property type="protein sequence ID" value="ALS23749.1"/>
    <property type="molecule type" value="Genomic_DNA"/>
</dbReference>
<dbReference type="InterPro" id="IPR029044">
    <property type="entry name" value="Nucleotide-diphossugar_trans"/>
</dbReference>
<name>A0A0U2W8B3_9BACL</name>
<dbReference type="Pfam" id="PF13641">
    <property type="entry name" value="Glyco_tranf_2_3"/>
    <property type="match status" value="1"/>
</dbReference>
<evidence type="ECO:0000256" key="1">
    <source>
        <dbReference type="ARBA" id="ARBA00006739"/>
    </source>
</evidence>
<accession>A0A0U2W8B3</accession>
<protein>
    <submittedName>
        <fullName evidence="5">Family 2 glycosyl transferase</fullName>
    </submittedName>
</protein>
<keyword evidence="4" id="KW-0472">Membrane</keyword>
<dbReference type="RefSeq" id="WP_235594153.1">
    <property type="nucleotide sequence ID" value="NZ_CP013652.1"/>
</dbReference>
<proteinExistence type="inferred from homology"/>
<keyword evidence="4" id="KW-0812">Transmembrane</keyword>
<feature type="transmembrane region" description="Helical" evidence="4">
    <location>
        <begin position="326"/>
        <end position="346"/>
    </location>
</feature>
<dbReference type="KEGG" id="pnp:IJ22_33880"/>
<dbReference type="GO" id="GO:0016757">
    <property type="term" value="F:glycosyltransferase activity"/>
    <property type="evidence" value="ECO:0007669"/>
    <property type="project" value="UniProtKB-KW"/>
</dbReference>
<gene>
    <name evidence="5" type="ORF">IJ22_33880</name>
</gene>
<evidence type="ECO:0000256" key="4">
    <source>
        <dbReference type="SAM" id="Phobius"/>
    </source>
</evidence>
<dbReference type="PATRIC" id="fig|162209.4.peg.3625"/>
<reference evidence="5 6" key="2">
    <citation type="journal article" date="2016" name="Genome Announc.">
        <title>Complete Genome Sequences of Two Interactive Moderate Thermophiles, Paenibacillus napthalenovorans 32O-Y and Paenibacillus sp. 32O-W.</title>
        <authorList>
            <person name="Butler R.R.III."/>
            <person name="Wang J."/>
            <person name="Stark B.C."/>
            <person name="Pombert J.F."/>
        </authorList>
    </citation>
    <scope>NUCLEOTIDE SEQUENCE [LARGE SCALE GENOMIC DNA]</scope>
    <source>
        <strain evidence="5 6">32O-Y</strain>
    </source>
</reference>
<sequence length="352" mass="39696">MMTIVLTTISISFWLLLLYYSTLTISGVLYRSKKRKFVRLESYPSVAVLIPAHNEGIVIADTLHAMSKIEYPGDVQIYLLNDNSQDETGEIAQYYADSFPNIHYIQVPPGTPKGKSRVLNYGISISESEYIAVYDADNQPEPQALRLLVEAAETTPKAVGAVGYVKTINETKNALTRMIALEFSAFQLLMQSGRWGMFKLGSLTGTKRDALTQAGGYDPYALAEDADLTLTLTDLGGLLPIVPEARTWEQEPESFSIWLRQRTRWMQGNLYLIEKTLKNPRLFKGKNVIHSVQLLTVYILFVVFLLVSDLWFVLGLFGHVEGSSTVPLLILWFEAWLMYFVQLVTAQMSDKK</sequence>
<comment type="similarity">
    <text evidence="1">Belongs to the glycosyltransferase 2 family.</text>
</comment>
<evidence type="ECO:0000313" key="5">
    <source>
        <dbReference type="EMBL" id="ALS23749.1"/>
    </source>
</evidence>
<evidence type="ECO:0000313" key="6">
    <source>
        <dbReference type="Proteomes" id="UP000061660"/>
    </source>
</evidence>
<keyword evidence="6" id="KW-1185">Reference proteome</keyword>
<dbReference type="STRING" id="162209.IJ22_33880"/>
<dbReference type="AlphaFoldDB" id="A0A0U2W8B3"/>
<evidence type="ECO:0000256" key="2">
    <source>
        <dbReference type="ARBA" id="ARBA00022676"/>
    </source>
</evidence>
<keyword evidence="2" id="KW-0328">Glycosyltransferase</keyword>
<feature type="transmembrane region" description="Helical" evidence="4">
    <location>
        <begin position="288"/>
        <end position="314"/>
    </location>
</feature>
<organism evidence="5 6">
    <name type="scientific">Paenibacillus naphthalenovorans</name>
    <dbReference type="NCBI Taxonomy" id="162209"/>
    <lineage>
        <taxon>Bacteria</taxon>
        <taxon>Bacillati</taxon>
        <taxon>Bacillota</taxon>
        <taxon>Bacilli</taxon>
        <taxon>Bacillales</taxon>
        <taxon>Paenibacillaceae</taxon>
        <taxon>Paenibacillus</taxon>
    </lineage>
</organism>